<name>A0ABY7FQF0_MYAAR</name>
<organism evidence="1 2">
    <name type="scientific">Mya arenaria</name>
    <name type="common">Soft-shell clam</name>
    <dbReference type="NCBI Taxonomy" id="6604"/>
    <lineage>
        <taxon>Eukaryota</taxon>
        <taxon>Metazoa</taxon>
        <taxon>Spiralia</taxon>
        <taxon>Lophotrochozoa</taxon>
        <taxon>Mollusca</taxon>
        <taxon>Bivalvia</taxon>
        <taxon>Autobranchia</taxon>
        <taxon>Heteroconchia</taxon>
        <taxon>Euheterodonta</taxon>
        <taxon>Imparidentia</taxon>
        <taxon>Neoheterodontei</taxon>
        <taxon>Myida</taxon>
        <taxon>Myoidea</taxon>
        <taxon>Myidae</taxon>
        <taxon>Mya</taxon>
    </lineage>
</organism>
<protein>
    <submittedName>
        <fullName evidence="1">Uncharacterized protein</fullName>
    </submittedName>
</protein>
<proteinExistence type="predicted"/>
<accession>A0ABY7FQF0</accession>
<dbReference type="Proteomes" id="UP001164746">
    <property type="component" value="Chromosome 13"/>
</dbReference>
<sequence length="173" mass="18965">MIGNQIDSRRPDFVHLLTITFFSGVRKGESIGLPHSLYLEKSVGKTMATGQSTIIQTERDKLPVTDGECVGLQHSLYEEKSAGQTMVTGRSTNIHTEREELPSTDDSADQNNVVTKNRAKFPLIVCSEAVTDSLIVTVDTRATMVTRIVGAPVCTALVHTLHHRHGNRDQLAV</sequence>
<reference evidence="1" key="1">
    <citation type="submission" date="2022-11" db="EMBL/GenBank/DDBJ databases">
        <title>Centuries of genome instability and evolution in soft-shell clam transmissible cancer (bioRxiv).</title>
        <authorList>
            <person name="Hart S.F.M."/>
            <person name="Yonemitsu M.A."/>
            <person name="Giersch R.M."/>
            <person name="Beal B.F."/>
            <person name="Arriagada G."/>
            <person name="Davis B.W."/>
            <person name="Ostrander E.A."/>
            <person name="Goff S.P."/>
            <person name="Metzger M.J."/>
        </authorList>
    </citation>
    <scope>NUCLEOTIDE SEQUENCE</scope>
    <source>
        <strain evidence="1">MELC-2E11</strain>
        <tissue evidence="1">Siphon/mantle</tissue>
    </source>
</reference>
<dbReference type="EMBL" id="CP111024">
    <property type="protein sequence ID" value="WAR24367.1"/>
    <property type="molecule type" value="Genomic_DNA"/>
</dbReference>
<evidence type="ECO:0000313" key="1">
    <source>
        <dbReference type="EMBL" id="WAR24367.1"/>
    </source>
</evidence>
<evidence type="ECO:0000313" key="2">
    <source>
        <dbReference type="Proteomes" id="UP001164746"/>
    </source>
</evidence>
<keyword evidence="2" id="KW-1185">Reference proteome</keyword>
<gene>
    <name evidence="1" type="ORF">MAR_038036</name>
</gene>